<dbReference type="SUPFAM" id="SSF51445">
    <property type="entry name" value="(Trans)glycosidases"/>
    <property type="match status" value="1"/>
</dbReference>
<dbReference type="AlphaFoldDB" id="Q1Z831"/>
<dbReference type="InterPro" id="IPR001223">
    <property type="entry name" value="Glyco_hydro18_cat"/>
</dbReference>
<dbReference type="HOGENOM" id="CLU_547314_0_0_6"/>
<dbReference type="Proteomes" id="UP000003789">
    <property type="component" value="Unassembled WGS sequence"/>
</dbReference>
<dbReference type="SMART" id="SM00636">
    <property type="entry name" value="Glyco_18"/>
    <property type="match status" value="1"/>
</dbReference>
<dbReference type="GO" id="GO:0005576">
    <property type="term" value="C:extracellular region"/>
    <property type="evidence" value="ECO:0007669"/>
    <property type="project" value="TreeGrafter"/>
</dbReference>
<keyword evidence="3" id="KW-0624">Polysaccharide degradation</keyword>
<evidence type="ECO:0000256" key="3">
    <source>
        <dbReference type="ARBA" id="ARBA00023024"/>
    </source>
</evidence>
<dbReference type="GO" id="GO:0005975">
    <property type="term" value="P:carbohydrate metabolic process"/>
    <property type="evidence" value="ECO:0007669"/>
    <property type="project" value="InterPro"/>
</dbReference>
<dbReference type="GO" id="GO:0006032">
    <property type="term" value="P:chitin catabolic process"/>
    <property type="evidence" value="ECO:0007669"/>
    <property type="project" value="UniProtKB-KW"/>
</dbReference>
<dbReference type="EMBL" id="AAPH01000003">
    <property type="protein sequence ID" value="EAS44682.1"/>
    <property type="molecule type" value="Genomic_DNA"/>
</dbReference>
<comment type="caution">
    <text evidence="6">The sequence shown here is derived from an EMBL/GenBank/DDBJ whole genome shotgun (WGS) entry which is preliminary data.</text>
</comment>
<keyword evidence="3" id="KW-0146">Chitin degradation</keyword>
<protein>
    <recommendedName>
        <fullName evidence="2">chitinase</fullName>
        <ecNumber evidence="2">3.2.1.14</ecNumber>
    </recommendedName>
</protein>
<dbReference type="Gene3D" id="3.20.20.80">
    <property type="entry name" value="Glycosidases"/>
    <property type="match status" value="1"/>
</dbReference>
<name>Q1Z831_9GAMM</name>
<dbReference type="InterPro" id="IPR013783">
    <property type="entry name" value="Ig-like_fold"/>
</dbReference>
<dbReference type="Gene3D" id="2.10.10.20">
    <property type="entry name" value="Carbohydrate-binding module superfamily 5/12"/>
    <property type="match status" value="1"/>
</dbReference>
<evidence type="ECO:0000313" key="7">
    <source>
        <dbReference type="Proteomes" id="UP000003789"/>
    </source>
</evidence>
<dbReference type="OrthoDB" id="315328at2"/>
<keyword evidence="4" id="KW-0732">Signal</keyword>
<dbReference type="GO" id="GO:0008843">
    <property type="term" value="F:endochitinase activity"/>
    <property type="evidence" value="ECO:0007669"/>
    <property type="project" value="UniProtKB-EC"/>
</dbReference>
<feature type="signal peptide" evidence="4">
    <location>
        <begin position="1"/>
        <end position="22"/>
    </location>
</feature>
<dbReference type="InterPro" id="IPR011583">
    <property type="entry name" value="Chitinase_II/V-like_cat"/>
</dbReference>
<dbReference type="InterPro" id="IPR050314">
    <property type="entry name" value="Glycosyl_Hydrlase_18"/>
</dbReference>
<evidence type="ECO:0000256" key="2">
    <source>
        <dbReference type="ARBA" id="ARBA00012729"/>
    </source>
</evidence>
<evidence type="ECO:0000259" key="5">
    <source>
        <dbReference type="PROSITE" id="PS51910"/>
    </source>
</evidence>
<dbReference type="PROSITE" id="PS51910">
    <property type="entry name" value="GH18_2"/>
    <property type="match status" value="1"/>
</dbReference>
<dbReference type="Pfam" id="PF00704">
    <property type="entry name" value="Glyco_hydro_18"/>
    <property type="match status" value="1"/>
</dbReference>
<dbReference type="Gene3D" id="2.60.40.10">
    <property type="entry name" value="Immunoglobulins"/>
    <property type="match status" value="1"/>
</dbReference>
<dbReference type="SUPFAM" id="SSF49299">
    <property type="entry name" value="PKD domain"/>
    <property type="match status" value="1"/>
</dbReference>
<feature type="domain" description="GH18" evidence="5">
    <location>
        <begin position="25"/>
        <end position="347"/>
    </location>
</feature>
<sequence>MTKKTLISCLSIAILFSGQVAASNVNVIGYIPDYRFDAVKKMDITMYTHIHFFSVTPLADGRLGWPSGKSKASMAQYFTDFKNQAASDAKMMITFGGTSEGSSKYFPEMASNTVTRTAFVTNAIQLALDWQADGIDIDWEWGYRPSTTEHKNAYIKLMEELNIEADKHGLLISNAISPSAYFGDNTPVEALIDSDYLVIMSYSYNGAWSKTTGHHSGLERSIQDGFQYWESRGVLPESMHVGVPFYANHYTNATTVGSTFSDFKALTFGQLQDLLAKGYKVVEDDWLGTHAYSDSDNSIVFYDSPSNVAAKINYANEAGYGGIAVWEIGQDDTNQTLSKMIETTNNPDPIDKLSAVIDAPDSAQVNDTVILDGQGSHSVVGSVSYQWTWNGNSVGADLVKLEVAFKQQHIGKNLFSLRVTDREGNTDMVEHTITVSDPISCDGLAAYQSYEAKTGNGYYMIGDQVHYQGNKYEALANNLFNVTPGSADHWWKPLGPCN</sequence>
<evidence type="ECO:0000256" key="4">
    <source>
        <dbReference type="SAM" id="SignalP"/>
    </source>
</evidence>
<accession>Q1Z831</accession>
<comment type="catalytic activity">
    <reaction evidence="1">
        <text>Random endo-hydrolysis of N-acetyl-beta-D-glucosaminide (1-&gt;4)-beta-linkages in chitin and chitodextrins.</text>
        <dbReference type="EC" id="3.2.1.14"/>
    </reaction>
</comment>
<gene>
    <name evidence="6" type="ORF">P3TCK_26952</name>
</gene>
<proteinExistence type="predicted"/>
<evidence type="ECO:0000256" key="1">
    <source>
        <dbReference type="ARBA" id="ARBA00000822"/>
    </source>
</evidence>
<keyword evidence="3" id="KW-0119">Carbohydrate metabolism</keyword>
<feature type="chain" id="PRO_5004198655" description="chitinase" evidence="4">
    <location>
        <begin position="23"/>
        <end position="498"/>
    </location>
</feature>
<dbReference type="PANTHER" id="PTHR11177:SF317">
    <property type="entry name" value="CHITINASE 12-RELATED"/>
    <property type="match status" value="1"/>
</dbReference>
<organism evidence="6 7">
    <name type="scientific">Photobacterium profundum 3TCK</name>
    <dbReference type="NCBI Taxonomy" id="314280"/>
    <lineage>
        <taxon>Bacteria</taxon>
        <taxon>Pseudomonadati</taxon>
        <taxon>Pseudomonadota</taxon>
        <taxon>Gammaproteobacteria</taxon>
        <taxon>Vibrionales</taxon>
        <taxon>Vibrionaceae</taxon>
        <taxon>Photobacterium</taxon>
    </lineage>
</organism>
<dbReference type="EC" id="3.2.1.14" evidence="2"/>
<evidence type="ECO:0000313" key="6">
    <source>
        <dbReference type="EMBL" id="EAS44682.1"/>
    </source>
</evidence>
<dbReference type="InterPro" id="IPR035986">
    <property type="entry name" value="PKD_dom_sf"/>
</dbReference>
<dbReference type="PANTHER" id="PTHR11177">
    <property type="entry name" value="CHITINASE"/>
    <property type="match status" value="1"/>
</dbReference>
<dbReference type="InterPro" id="IPR017853">
    <property type="entry name" value="GH"/>
</dbReference>
<reference evidence="6 7" key="1">
    <citation type="submission" date="2006-03" db="EMBL/GenBank/DDBJ databases">
        <authorList>
            <person name="Bartlett D.H."/>
            <person name="Valle G."/>
            <person name="Lauro F.M."/>
            <person name="Vezzi A."/>
            <person name="Simonato F."/>
            <person name="Eloe E."/>
            <person name="Vitulo N."/>
            <person name="Stratton T.K."/>
            <person name="D'angelo M."/>
            <person name="Ferriera S."/>
            <person name="Johnson J."/>
            <person name="Kravitz S."/>
            <person name="Beeson K."/>
            <person name="Sutton G."/>
            <person name="Rogers Y."/>
            <person name="Friedman R."/>
            <person name="Frazier M."/>
            <person name="Venter J.C."/>
        </authorList>
    </citation>
    <scope>NUCLEOTIDE SEQUENCE [LARGE SCALE GENOMIC DNA]</scope>
    <source>
        <strain evidence="6 7">3TCK</strain>
    </source>
</reference>
<dbReference type="GO" id="GO:0008061">
    <property type="term" value="F:chitin binding"/>
    <property type="evidence" value="ECO:0007669"/>
    <property type="project" value="InterPro"/>
</dbReference>
<dbReference type="RefSeq" id="WP_006232955.1">
    <property type="nucleotide sequence ID" value="NZ_CH724136.1"/>
</dbReference>